<dbReference type="InterPro" id="IPR000725">
    <property type="entry name" value="Olfact_rcpt"/>
</dbReference>
<evidence type="ECO:0000259" key="13">
    <source>
        <dbReference type="PROSITE" id="PS50262"/>
    </source>
</evidence>
<keyword evidence="7 12" id="KW-1133">Transmembrane helix</keyword>
<evidence type="ECO:0000256" key="4">
    <source>
        <dbReference type="ARBA" id="ARBA00022606"/>
    </source>
</evidence>
<keyword evidence="4" id="KW-0716">Sensory transduction</keyword>
<dbReference type="Proteomes" id="UP000694392">
    <property type="component" value="Unplaced"/>
</dbReference>
<keyword evidence="10" id="KW-0675">Receptor</keyword>
<dbReference type="CDD" id="cd15227">
    <property type="entry name" value="7tmA_OR14-like"/>
    <property type="match status" value="1"/>
</dbReference>
<evidence type="ECO:0000256" key="7">
    <source>
        <dbReference type="ARBA" id="ARBA00022989"/>
    </source>
</evidence>
<keyword evidence="9 12" id="KW-0472">Membrane</keyword>
<evidence type="ECO:0000256" key="8">
    <source>
        <dbReference type="ARBA" id="ARBA00023040"/>
    </source>
</evidence>
<keyword evidence="3" id="KW-1003">Cell membrane</keyword>
<evidence type="ECO:0000256" key="3">
    <source>
        <dbReference type="ARBA" id="ARBA00022475"/>
    </source>
</evidence>
<dbReference type="FunFam" id="1.20.1070.10:FF:000037">
    <property type="entry name" value="Olfactory receptor"/>
    <property type="match status" value="1"/>
</dbReference>
<protein>
    <recommendedName>
        <fullName evidence="13">G-protein coupled receptors family 1 profile domain-containing protein</fullName>
    </recommendedName>
</protein>
<evidence type="ECO:0000256" key="12">
    <source>
        <dbReference type="SAM" id="Phobius"/>
    </source>
</evidence>
<dbReference type="PROSITE" id="PS50262">
    <property type="entry name" value="G_PROTEIN_RECEP_F1_2"/>
    <property type="match status" value="1"/>
</dbReference>
<evidence type="ECO:0000256" key="1">
    <source>
        <dbReference type="ARBA" id="ARBA00002936"/>
    </source>
</evidence>
<sequence length="327" mass="36739">MSNQSTVTDFLLLEFSEIRELQILYFVLFLMIYLAALAGNLLIIIVVAHNHHLHTPMYFFLVNLSFLDLCYISVTVPNSMSNSLMSTRQISFLGCVSQVFWGLAFAAAEMALFTVMAYDRYAAICHPLHYTVIMNRTACAHMVTGCWLSSLIYSALHTANTFRLPFCSSNIINQFFCDLPQLLKLSCSDTSTNAIVIIVCGAFFGFIFFASIFASYACIFSMVLKIPSSQGRNKAFSTCLPHLMVFSLFMVTGMFTYMRQSSESSPYVDVLAAVLYSVVSPVVNPMIYSLRNKEIKEALGKISIKTLLYGHWKGELVEKVRKAERAL</sequence>
<organism evidence="14 15">
    <name type="scientific">Sphenodon punctatus</name>
    <name type="common">Tuatara</name>
    <name type="synonym">Hatteria punctata</name>
    <dbReference type="NCBI Taxonomy" id="8508"/>
    <lineage>
        <taxon>Eukaryota</taxon>
        <taxon>Metazoa</taxon>
        <taxon>Chordata</taxon>
        <taxon>Craniata</taxon>
        <taxon>Vertebrata</taxon>
        <taxon>Euteleostomi</taxon>
        <taxon>Lepidosauria</taxon>
        <taxon>Sphenodontia</taxon>
        <taxon>Sphenodontidae</taxon>
        <taxon>Sphenodon</taxon>
    </lineage>
</organism>
<dbReference type="Pfam" id="PF13853">
    <property type="entry name" value="7tm_4"/>
    <property type="match status" value="1"/>
</dbReference>
<reference evidence="14" key="1">
    <citation type="submission" date="2025-08" db="UniProtKB">
        <authorList>
            <consortium name="Ensembl"/>
        </authorList>
    </citation>
    <scope>IDENTIFICATION</scope>
</reference>
<keyword evidence="11" id="KW-0807">Transducer</keyword>
<dbReference type="GO" id="GO:0004930">
    <property type="term" value="F:G protein-coupled receptor activity"/>
    <property type="evidence" value="ECO:0007669"/>
    <property type="project" value="UniProtKB-KW"/>
</dbReference>
<feature type="transmembrane region" description="Helical" evidence="12">
    <location>
        <begin position="270"/>
        <end position="290"/>
    </location>
</feature>
<comment type="subcellular location">
    <subcellularLocation>
        <location evidence="2">Cell membrane</location>
        <topology evidence="2">Multi-pass membrane protein</topology>
    </subcellularLocation>
</comment>
<evidence type="ECO:0000256" key="9">
    <source>
        <dbReference type="ARBA" id="ARBA00023136"/>
    </source>
</evidence>
<dbReference type="Ensembl" id="ENSSPUT00000015038.1">
    <property type="protein sequence ID" value="ENSSPUP00000014098.1"/>
    <property type="gene ID" value="ENSSPUG00000010872.1"/>
</dbReference>
<feature type="transmembrane region" description="Helical" evidence="12">
    <location>
        <begin position="194"/>
        <end position="223"/>
    </location>
</feature>
<accession>A0A8D0GUW5</accession>
<keyword evidence="6" id="KW-0552">Olfaction</keyword>
<evidence type="ECO:0000256" key="2">
    <source>
        <dbReference type="ARBA" id="ARBA00004651"/>
    </source>
</evidence>
<dbReference type="PRINTS" id="PR00237">
    <property type="entry name" value="GPCRRHODOPSN"/>
</dbReference>
<dbReference type="Gene3D" id="1.20.1070.10">
    <property type="entry name" value="Rhodopsin 7-helix transmembrane proteins"/>
    <property type="match status" value="1"/>
</dbReference>
<dbReference type="PRINTS" id="PR00245">
    <property type="entry name" value="OLFACTORYR"/>
</dbReference>
<name>A0A8D0GUW5_SPHPU</name>
<dbReference type="OMA" id="KISCYDT"/>
<dbReference type="GO" id="GO:0004984">
    <property type="term" value="F:olfactory receptor activity"/>
    <property type="evidence" value="ECO:0007669"/>
    <property type="project" value="InterPro"/>
</dbReference>
<dbReference type="AlphaFoldDB" id="A0A8D0GUW5"/>
<dbReference type="InterPro" id="IPR050516">
    <property type="entry name" value="Olfactory_GPCR"/>
</dbReference>
<evidence type="ECO:0000313" key="14">
    <source>
        <dbReference type="Ensembl" id="ENSSPUP00000014098.1"/>
    </source>
</evidence>
<dbReference type="PANTHER" id="PTHR26452">
    <property type="entry name" value="OLFACTORY RECEPTOR"/>
    <property type="match status" value="1"/>
</dbReference>
<evidence type="ECO:0000256" key="5">
    <source>
        <dbReference type="ARBA" id="ARBA00022692"/>
    </source>
</evidence>
<keyword evidence="8" id="KW-0297">G-protein coupled receptor</keyword>
<dbReference type="GO" id="GO:0005886">
    <property type="term" value="C:plasma membrane"/>
    <property type="evidence" value="ECO:0007669"/>
    <property type="project" value="UniProtKB-SubCell"/>
</dbReference>
<dbReference type="InterPro" id="IPR000276">
    <property type="entry name" value="GPCR_Rhodpsn"/>
</dbReference>
<dbReference type="GeneTree" id="ENSGT01050000244828"/>
<keyword evidence="15" id="KW-1185">Reference proteome</keyword>
<feature type="transmembrane region" description="Helical" evidence="12">
    <location>
        <begin position="235"/>
        <end position="258"/>
    </location>
</feature>
<dbReference type="InterPro" id="IPR017452">
    <property type="entry name" value="GPCR_Rhodpsn_7TM"/>
</dbReference>
<evidence type="ECO:0000256" key="11">
    <source>
        <dbReference type="ARBA" id="ARBA00023224"/>
    </source>
</evidence>
<proteinExistence type="predicted"/>
<evidence type="ECO:0000256" key="6">
    <source>
        <dbReference type="ARBA" id="ARBA00022725"/>
    </source>
</evidence>
<dbReference type="SUPFAM" id="SSF81321">
    <property type="entry name" value="Family A G protein-coupled receptor-like"/>
    <property type="match status" value="1"/>
</dbReference>
<reference evidence="14" key="2">
    <citation type="submission" date="2025-09" db="UniProtKB">
        <authorList>
            <consortium name="Ensembl"/>
        </authorList>
    </citation>
    <scope>IDENTIFICATION</scope>
</reference>
<evidence type="ECO:0000256" key="10">
    <source>
        <dbReference type="ARBA" id="ARBA00023170"/>
    </source>
</evidence>
<feature type="domain" description="G-protein coupled receptors family 1 profile" evidence="13">
    <location>
        <begin position="39"/>
        <end position="288"/>
    </location>
</feature>
<feature type="transmembrane region" description="Helical" evidence="12">
    <location>
        <begin position="99"/>
        <end position="118"/>
    </location>
</feature>
<evidence type="ECO:0000313" key="15">
    <source>
        <dbReference type="Proteomes" id="UP000694392"/>
    </source>
</evidence>
<comment type="function">
    <text evidence="1">Odorant receptor.</text>
</comment>
<feature type="transmembrane region" description="Helical" evidence="12">
    <location>
        <begin position="58"/>
        <end position="79"/>
    </location>
</feature>
<keyword evidence="5 12" id="KW-0812">Transmembrane</keyword>
<feature type="transmembrane region" description="Helical" evidence="12">
    <location>
        <begin position="23"/>
        <end position="46"/>
    </location>
</feature>